<organism evidence="2">
    <name type="scientific">Tanacetum cinerariifolium</name>
    <name type="common">Dalmatian daisy</name>
    <name type="synonym">Chrysanthemum cinerariifolium</name>
    <dbReference type="NCBI Taxonomy" id="118510"/>
    <lineage>
        <taxon>Eukaryota</taxon>
        <taxon>Viridiplantae</taxon>
        <taxon>Streptophyta</taxon>
        <taxon>Embryophyta</taxon>
        <taxon>Tracheophyta</taxon>
        <taxon>Spermatophyta</taxon>
        <taxon>Magnoliopsida</taxon>
        <taxon>eudicotyledons</taxon>
        <taxon>Gunneridae</taxon>
        <taxon>Pentapetalae</taxon>
        <taxon>asterids</taxon>
        <taxon>campanulids</taxon>
        <taxon>Asterales</taxon>
        <taxon>Asteraceae</taxon>
        <taxon>Asteroideae</taxon>
        <taxon>Anthemideae</taxon>
        <taxon>Anthemidinae</taxon>
        <taxon>Tanacetum</taxon>
    </lineage>
</organism>
<evidence type="ECO:0000313" key="2">
    <source>
        <dbReference type="EMBL" id="GEU61037.1"/>
    </source>
</evidence>
<name>A0A6L2LJ56_TANCI</name>
<dbReference type="EMBL" id="BKCJ010004437">
    <property type="protein sequence ID" value="GEU61037.1"/>
    <property type="molecule type" value="Genomic_DNA"/>
</dbReference>
<keyword evidence="2" id="KW-0548">Nucleotidyltransferase</keyword>
<keyword evidence="2" id="KW-0695">RNA-directed DNA polymerase</keyword>
<proteinExistence type="predicted"/>
<dbReference type="GO" id="GO:0003964">
    <property type="term" value="F:RNA-directed DNA polymerase activity"/>
    <property type="evidence" value="ECO:0007669"/>
    <property type="project" value="UniProtKB-KW"/>
</dbReference>
<evidence type="ECO:0000256" key="1">
    <source>
        <dbReference type="SAM" id="MobiDB-lite"/>
    </source>
</evidence>
<comment type="caution">
    <text evidence="2">The sequence shown here is derived from an EMBL/GenBank/DDBJ whole genome shotgun (WGS) entry which is preliminary data.</text>
</comment>
<reference evidence="2" key="1">
    <citation type="journal article" date="2019" name="Sci. Rep.">
        <title>Draft genome of Tanacetum cinerariifolium, the natural source of mosquito coil.</title>
        <authorList>
            <person name="Yamashiro T."/>
            <person name="Shiraishi A."/>
            <person name="Satake H."/>
            <person name="Nakayama K."/>
        </authorList>
    </citation>
    <scope>NUCLEOTIDE SEQUENCE</scope>
</reference>
<accession>A0A6L2LJ56</accession>
<dbReference type="AlphaFoldDB" id="A0A6L2LJ56"/>
<feature type="region of interest" description="Disordered" evidence="1">
    <location>
        <begin position="367"/>
        <end position="390"/>
    </location>
</feature>
<sequence>MEKVRFWLLGSVQASAKTKGTRRVLIESDLALYSIKKLSIDAANFMVSDICDEEIKEAMFQIDNNKAPGPDAILMGFGFHEKMAQWIVSCVTTASYVFVERVLDKVKKMKDFKYHFGCKKMKLTHVFFVSDLLMFYNGNKDSASVLKEAIEKFRSISGLFRNYNRSIIIFGSMSEEDKQEKLECVPFKLKNFLSFPISCLLYYDVALHCYHSTAKSDFGGVTDWYQEPRLRKESVKKLVKRRVAKAIEEYEKTRADSFNAGGSGSASTGGSADMQGSTKIQKMEQELWTLTLKGDDIKAYNNRFHELALMCPELVPTKRKKIEKYVRGFPKRIKGNITSSKSATLHNAINMARELVEQAVQGHFKDKCPKGRNQQNEGARGRAYVVVENP</sequence>
<protein>
    <submittedName>
        <fullName evidence="2">RNA-directed DNA polymerase, eukaryota, reverse transcriptase zinc-binding domain protein</fullName>
    </submittedName>
</protein>
<keyword evidence="2" id="KW-0808">Transferase</keyword>
<gene>
    <name evidence="2" type="ORF">Tci_033015</name>
</gene>